<dbReference type="EMBL" id="KN607689">
    <property type="protein sequence ID" value="KHJ78979.1"/>
    <property type="molecule type" value="Genomic_DNA"/>
</dbReference>
<name>A0A0B1S221_OESDE</name>
<accession>A0A0B1S221</accession>
<dbReference type="AlphaFoldDB" id="A0A0B1S221"/>
<reference evidence="1 2" key="1">
    <citation type="submission" date="2014-03" db="EMBL/GenBank/DDBJ databases">
        <title>Draft genome of the hookworm Oesophagostomum dentatum.</title>
        <authorList>
            <person name="Mitreva M."/>
        </authorList>
    </citation>
    <scope>NUCLEOTIDE SEQUENCE [LARGE SCALE GENOMIC DNA]</scope>
    <source>
        <strain evidence="1 2">OD-Hann</strain>
    </source>
</reference>
<proteinExistence type="predicted"/>
<gene>
    <name evidence="1" type="ORF">OESDEN_21392</name>
</gene>
<keyword evidence="2" id="KW-1185">Reference proteome</keyword>
<organism evidence="1 2">
    <name type="scientific">Oesophagostomum dentatum</name>
    <name type="common">Nodular worm</name>
    <dbReference type="NCBI Taxonomy" id="61180"/>
    <lineage>
        <taxon>Eukaryota</taxon>
        <taxon>Metazoa</taxon>
        <taxon>Ecdysozoa</taxon>
        <taxon>Nematoda</taxon>
        <taxon>Chromadorea</taxon>
        <taxon>Rhabditida</taxon>
        <taxon>Rhabditina</taxon>
        <taxon>Rhabditomorpha</taxon>
        <taxon>Strongyloidea</taxon>
        <taxon>Strongylidae</taxon>
        <taxon>Oesophagostomum</taxon>
    </lineage>
</organism>
<sequence>MQLTKVLETVVEQMRLSALKDEVVVRRPCLPPVRSARKYDQLGKNAQQFVPDEETGSICNGWFKRFEPLIRISALLDGRKRDLIFAQLDEDASKACRYTTAKILQEPFASKKTLIIKRYKIRSSTSPVHLRAILRGYASTMKRIDEELKRDYIELKAPQLVMGLQDPSLEKSVSEGFIVRYTYGRDAADD</sequence>
<evidence type="ECO:0000313" key="1">
    <source>
        <dbReference type="EMBL" id="KHJ78979.1"/>
    </source>
</evidence>
<evidence type="ECO:0000313" key="2">
    <source>
        <dbReference type="Proteomes" id="UP000053660"/>
    </source>
</evidence>
<protein>
    <submittedName>
        <fullName evidence="1">Uncharacterized protein</fullName>
    </submittedName>
</protein>
<dbReference type="Proteomes" id="UP000053660">
    <property type="component" value="Unassembled WGS sequence"/>
</dbReference>